<dbReference type="InterPro" id="IPR054483">
    <property type="entry name" value="DC1-like_CT"/>
</dbReference>
<feature type="compositionally biased region" description="Acidic residues" evidence="5">
    <location>
        <begin position="168"/>
        <end position="181"/>
    </location>
</feature>
<dbReference type="eggNOG" id="ENOG502R7R8">
    <property type="taxonomic scope" value="Eukaryota"/>
</dbReference>
<evidence type="ECO:0000256" key="3">
    <source>
        <dbReference type="ARBA" id="ARBA00022771"/>
    </source>
</evidence>
<dbReference type="SUPFAM" id="SSF57889">
    <property type="entry name" value="Cysteine-rich domain"/>
    <property type="match status" value="5"/>
</dbReference>
<keyword evidence="3" id="KW-0863">Zinc-finger</keyword>
<evidence type="ECO:0000256" key="5">
    <source>
        <dbReference type="SAM" id="MobiDB-lite"/>
    </source>
</evidence>
<dbReference type="Proteomes" id="UP000029121">
    <property type="component" value="Unassembled WGS sequence"/>
</dbReference>
<evidence type="ECO:0000256" key="4">
    <source>
        <dbReference type="ARBA" id="ARBA00022833"/>
    </source>
</evidence>
<evidence type="ECO:0000313" key="8">
    <source>
        <dbReference type="Proteomes" id="UP000029121"/>
    </source>
</evidence>
<feature type="domain" description="Zinc finger PHD-type" evidence="6">
    <location>
        <begin position="389"/>
        <end position="468"/>
    </location>
</feature>
<dbReference type="PROSITE" id="PS01359">
    <property type="entry name" value="ZF_PHD_1"/>
    <property type="match status" value="1"/>
</dbReference>
<dbReference type="Pfam" id="PF03107">
    <property type="entry name" value="C1_2"/>
    <property type="match status" value="4"/>
</dbReference>
<feature type="region of interest" description="Disordered" evidence="5">
    <location>
        <begin position="163"/>
        <end position="183"/>
    </location>
</feature>
<accession>R0GDU5</accession>
<dbReference type="AlphaFoldDB" id="R0GDU5"/>
<evidence type="ECO:0000313" key="7">
    <source>
        <dbReference type="EMBL" id="EOA14884.1"/>
    </source>
</evidence>
<reference evidence="8" key="1">
    <citation type="journal article" date="2013" name="Nat. Genet.">
        <title>The Capsella rubella genome and the genomic consequences of rapid mating system evolution.</title>
        <authorList>
            <person name="Slotte T."/>
            <person name="Hazzouri K.M."/>
            <person name="Agren J.A."/>
            <person name="Koenig D."/>
            <person name="Maumus F."/>
            <person name="Guo Y.L."/>
            <person name="Steige K."/>
            <person name="Platts A.E."/>
            <person name="Escobar J.S."/>
            <person name="Newman L.K."/>
            <person name="Wang W."/>
            <person name="Mandakova T."/>
            <person name="Vello E."/>
            <person name="Smith L.M."/>
            <person name="Henz S.R."/>
            <person name="Steffen J."/>
            <person name="Takuno S."/>
            <person name="Brandvain Y."/>
            <person name="Coop G."/>
            <person name="Andolfatto P."/>
            <person name="Hu T.T."/>
            <person name="Blanchette M."/>
            <person name="Clark R.M."/>
            <person name="Quesneville H."/>
            <person name="Nordborg M."/>
            <person name="Gaut B.S."/>
            <person name="Lysak M.A."/>
            <person name="Jenkins J."/>
            <person name="Grimwood J."/>
            <person name="Chapman J."/>
            <person name="Prochnik S."/>
            <person name="Shu S."/>
            <person name="Rokhsar D."/>
            <person name="Schmutz J."/>
            <person name="Weigel D."/>
            <person name="Wright S.I."/>
        </authorList>
    </citation>
    <scope>NUCLEOTIDE SEQUENCE [LARGE SCALE GENOMIC DNA]</scope>
    <source>
        <strain evidence="8">cv. Monte Gargano</strain>
    </source>
</reference>
<sequence>MEEKLIKFSSRAKLVCCLWDQDQPKDQPVHFLSKIYGPMRQCSMCGIEKYRSEYHIRCDTCKVEFHKNCYFQPRCRRSDLTEPHTLEKKPGGYAFCSVCNNMSSGMSCYHCDTCGDDFHDGCHLYLSEIRHPFHPLHPLKFTFSSPDHSFSDLLPYRDLPSSWLQEPSDSESEPETSESDNDASISDLRCKCCQKQLQEIYYHCRICNYSLNLTCTRNPPHLTISNLKCHEHPLTIFPRRITSPCDACGSSLDNNHDLVYTCHLCNYMIHRTCIYLPRVIKITRHQHRLSLSSSLPSGLFLCGVCRHPINVTYGQFSCQKGCDYAVHSKCAVEGRVWDGKDLEGVAEDPDEDNDIESFVRIDDETIQHFSHDHYLKHHRNNDVCDGNRFCQACTLPTTISEDVYSCIQCDFFLHEACATRPRKIYHPLHRHPLILHLISPEQIEYVRQIWGMGPRTSYEAMFKCNGCDHTSCGYMYACSEKDCKFQLDIRCASLPDPVIHGSHPHALFFNLTQGECMGCKSEDCSTFFLECMECKWFLGLKCASLPSVMYYKHDRHLLTLCYGEDDTSNSQYWCEICETRLDAKKWFYKCDNYCSVTVHISCLLGEEIFMKPISIEINDNSVSVLRNSGNTREICFGCDRLCTQPLVLNVNEGYSFCSLRCLLEC</sequence>
<dbReference type="PANTHER" id="PTHR32410:SF157">
    <property type="entry name" value="CYSTEINE_HISTIDINE-RICH C1 DOMAIN FAMILY PROTEIN"/>
    <property type="match status" value="1"/>
</dbReference>
<name>R0GDU5_9BRAS</name>
<dbReference type="InterPro" id="IPR001965">
    <property type="entry name" value="Znf_PHD"/>
</dbReference>
<dbReference type="InterPro" id="IPR004146">
    <property type="entry name" value="DC1"/>
</dbReference>
<dbReference type="InterPro" id="IPR019786">
    <property type="entry name" value="Zinc_finger_PHD-type_CS"/>
</dbReference>
<dbReference type="OrthoDB" id="938199at2759"/>
<dbReference type="EMBL" id="KB870812">
    <property type="protein sequence ID" value="EOA14884.1"/>
    <property type="molecule type" value="Genomic_DNA"/>
</dbReference>
<feature type="domain" description="Zinc finger PHD-type" evidence="6">
    <location>
        <begin position="41"/>
        <end position="100"/>
    </location>
</feature>
<evidence type="ECO:0000256" key="1">
    <source>
        <dbReference type="ARBA" id="ARBA00022723"/>
    </source>
</evidence>
<dbReference type="Pfam" id="PF22926">
    <property type="entry name" value="C1-like_CT"/>
    <property type="match status" value="1"/>
</dbReference>
<keyword evidence="8" id="KW-1185">Reference proteome</keyword>
<evidence type="ECO:0000256" key="2">
    <source>
        <dbReference type="ARBA" id="ARBA00022737"/>
    </source>
</evidence>
<dbReference type="SMART" id="SM00249">
    <property type="entry name" value="PHD"/>
    <property type="match status" value="4"/>
</dbReference>
<feature type="non-terminal residue" evidence="7">
    <location>
        <position position="665"/>
    </location>
</feature>
<keyword evidence="1" id="KW-0479">Metal-binding</keyword>
<dbReference type="PANTHER" id="PTHR32410">
    <property type="entry name" value="CYSTEINE/HISTIDINE-RICH C1 DOMAIN FAMILY PROTEIN"/>
    <property type="match status" value="1"/>
</dbReference>
<dbReference type="GO" id="GO:0008270">
    <property type="term" value="F:zinc ion binding"/>
    <property type="evidence" value="ECO:0007669"/>
    <property type="project" value="UniProtKB-KW"/>
</dbReference>
<feature type="domain" description="Zinc finger PHD-type" evidence="6">
    <location>
        <begin position="244"/>
        <end position="306"/>
    </location>
</feature>
<keyword evidence="4" id="KW-0862">Zinc</keyword>
<evidence type="ECO:0000259" key="6">
    <source>
        <dbReference type="SMART" id="SM00249"/>
    </source>
</evidence>
<keyword evidence="2" id="KW-0677">Repeat</keyword>
<dbReference type="InterPro" id="IPR053192">
    <property type="entry name" value="Vacuole_Formation_Reg"/>
</dbReference>
<dbReference type="InterPro" id="IPR046349">
    <property type="entry name" value="C1-like_sf"/>
</dbReference>
<proteinExistence type="predicted"/>
<protein>
    <recommendedName>
        <fullName evidence="6">Zinc finger PHD-type domain-containing protein</fullName>
    </recommendedName>
</protein>
<organism evidence="7 8">
    <name type="scientific">Capsella rubella</name>
    <dbReference type="NCBI Taxonomy" id="81985"/>
    <lineage>
        <taxon>Eukaryota</taxon>
        <taxon>Viridiplantae</taxon>
        <taxon>Streptophyta</taxon>
        <taxon>Embryophyta</taxon>
        <taxon>Tracheophyta</taxon>
        <taxon>Spermatophyta</taxon>
        <taxon>Magnoliopsida</taxon>
        <taxon>eudicotyledons</taxon>
        <taxon>Gunneridae</taxon>
        <taxon>Pentapetalae</taxon>
        <taxon>rosids</taxon>
        <taxon>malvids</taxon>
        <taxon>Brassicales</taxon>
        <taxon>Brassicaceae</taxon>
        <taxon>Camelineae</taxon>
        <taxon>Capsella</taxon>
    </lineage>
</organism>
<gene>
    <name evidence="7" type="ORF">CARUB_v10028212mg</name>
</gene>
<feature type="domain" description="Zinc finger PHD-type" evidence="6">
    <location>
        <begin position="573"/>
        <end position="639"/>
    </location>
</feature>
<dbReference type="KEGG" id="crb:17876892"/>